<dbReference type="InterPro" id="IPR000836">
    <property type="entry name" value="PRTase_dom"/>
</dbReference>
<name>A0A0D2GL16_9EURO</name>
<evidence type="ECO:0000256" key="2">
    <source>
        <dbReference type="ARBA" id="ARBA00005180"/>
    </source>
</evidence>
<proteinExistence type="inferred from homology"/>
<dbReference type="Gene3D" id="3.40.50.2020">
    <property type="match status" value="1"/>
</dbReference>
<keyword evidence="5" id="KW-0021">Allosteric enzyme</keyword>
<organism evidence="11 12">
    <name type="scientific">Fonsecaea pedrosoi CBS 271.37</name>
    <dbReference type="NCBI Taxonomy" id="1442368"/>
    <lineage>
        <taxon>Eukaryota</taxon>
        <taxon>Fungi</taxon>
        <taxon>Dikarya</taxon>
        <taxon>Ascomycota</taxon>
        <taxon>Pezizomycotina</taxon>
        <taxon>Eurotiomycetes</taxon>
        <taxon>Chaetothyriomycetidae</taxon>
        <taxon>Chaetothyriales</taxon>
        <taxon>Herpotrichiellaceae</taxon>
        <taxon>Fonsecaea</taxon>
    </lineage>
</organism>
<comment type="similarity">
    <text evidence="3">Belongs to the UPRTase family.</text>
</comment>
<dbReference type="Pfam" id="PF14681">
    <property type="entry name" value="UPRTase"/>
    <property type="match status" value="1"/>
</dbReference>
<dbReference type="OrthoDB" id="10257085at2759"/>
<keyword evidence="9" id="KW-0342">GTP-binding</keyword>
<dbReference type="RefSeq" id="XP_013285411.1">
    <property type="nucleotide sequence ID" value="XM_013429957.1"/>
</dbReference>
<evidence type="ECO:0000256" key="8">
    <source>
        <dbReference type="ARBA" id="ARBA00022741"/>
    </source>
</evidence>
<dbReference type="EC" id="2.4.2.9" evidence="4"/>
<evidence type="ECO:0000256" key="3">
    <source>
        <dbReference type="ARBA" id="ARBA00009516"/>
    </source>
</evidence>
<evidence type="ECO:0000256" key="5">
    <source>
        <dbReference type="ARBA" id="ARBA00022533"/>
    </source>
</evidence>
<dbReference type="STRING" id="1442368.A0A0D2GL16"/>
<evidence type="ECO:0000256" key="7">
    <source>
        <dbReference type="ARBA" id="ARBA00022679"/>
    </source>
</evidence>
<keyword evidence="7 11" id="KW-0808">Transferase</keyword>
<gene>
    <name evidence="11" type="ORF">Z517_04629</name>
</gene>
<evidence type="ECO:0000313" key="12">
    <source>
        <dbReference type="Proteomes" id="UP000053029"/>
    </source>
</evidence>
<evidence type="ECO:0000256" key="4">
    <source>
        <dbReference type="ARBA" id="ARBA00011894"/>
    </source>
</evidence>
<dbReference type="EMBL" id="KN846971">
    <property type="protein sequence ID" value="KIW81603.1"/>
    <property type="molecule type" value="Genomic_DNA"/>
</dbReference>
<protein>
    <recommendedName>
        <fullName evidence="4">uracil phosphoribosyltransferase</fullName>
        <ecNumber evidence="4">2.4.2.9</ecNumber>
    </recommendedName>
</protein>
<dbReference type="AlphaFoldDB" id="A0A0D2GL16"/>
<dbReference type="InterPro" id="IPR029057">
    <property type="entry name" value="PRTase-like"/>
</dbReference>
<feature type="domain" description="Phosphoribosyltransferase" evidence="10">
    <location>
        <begin position="54"/>
        <end position="197"/>
    </location>
</feature>
<keyword evidence="8" id="KW-0547">Nucleotide-binding</keyword>
<dbReference type="GeneID" id="25304119"/>
<dbReference type="HOGENOM" id="CLU_067096_2_1_1"/>
<dbReference type="NCBIfam" id="NF001097">
    <property type="entry name" value="PRK00129.1"/>
    <property type="match status" value="1"/>
</dbReference>
<sequence length="200" mass="21643">MTVDLSKSQSKMSYATKLSQLRDLTLPPREVRQLTSELTTMLAETAIEPPSVDETVVVVVILRSGMAMMDAFLAALPPKANAIVHHLGIFRDRKTLQPVEYYNKLPPRSGRIRHAYILDPVIATGGTAEAAIQILKEWGVEKITFVSILASNPGLDKVASSWPEGTNLVVGAVDSDLDSAGYVQPGIGDIGDRLFGTNLD</sequence>
<keyword evidence="6 11" id="KW-0328">Glycosyltransferase</keyword>
<evidence type="ECO:0000256" key="6">
    <source>
        <dbReference type="ARBA" id="ARBA00022676"/>
    </source>
</evidence>
<evidence type="ECO:0000313" key="11">
    <source>
        <dbReference type="EMBL" id="KIW81603.1"/>
    </source>
</evidence>
<dbReference type="VEuPathDB" id="FungiDB:Z517_04629"/>
<reference evidence="11 12" key="1">
    <citation type="submission" date="2015-01" db="EMBL/GenBank/DDBJ databases">
        <title>The Genome Sequence of Fonsecaea pedrosoi CBS 271.37.</title>
        <authorList>
            <consortium name="The Broad Institute Genomics Platform"/>
            <person name="Cuomo C."/>
            <person name="de Hoog S."/>
            <person name="Gorbushina A."/>
            <person name="Stielow B."/>
            <person name="Teixiera M."/>
            <person name="Abouelleil A."/>
            <person name="Chapman S.B."/>
            <person name="Priest M."/>
            <person name="Young S.K."/>
            <person name="Wortman J."/>
            <person name="Nusbaum C."/>
            <person name="Birren B."/>
        </authorList>
    </citation>
    <scope>NUCLEOTIDE SEQUENCE [LARGE SCALE GENOMIC DNA]</scope>
    <source>
        <strain evidence="11 12">CBS 271.37</strain>
    </source>
</reference>
<comment type="cofactor">
    <cofactor evidence="1">
        <name>Mg(2+)</name>
        <dbReference type="ChEBI" id="CHEBI:18420"/>
    </cofactor>
</comment>
<dbReference type="GO" id="GO:0005525">
    <property type="term" value="F:GTP binding"/>
    <property type="evidence" value="ECO:0007669"/>
    <property type="project" value="UniProtKB-KW"/>
</dbReference>
<evidence type="ECO:0000256" key="1">
    <source>
        <dbReference type="ARBA" id="ARBA00001946"/>
    </source>
</evidence>
<dbReference type="PANTHER" id="PTHR32315">
    <property type="entry name" value="ADENINE PHOSPHORIBOSYLTRANSFERASE"/>
    <property type="match status" value="1"/>
</dbReference>
<evidence type="ECO:0000256" key="9">
    <source>
        <dbReference type="ARBA" id="ARBA00023134"/>
    </source>
</evidence>
<keyword evidence="12" id="KW-1185">Reference proteome</keyword>
<dbReference type="GO" id="GO:0004845">
    <property type="term" value="F:uracil phosphoribosyltransferase activity"/>
    <property type="evidence" value="ECO:0007669"/>
    <property type="project" value="UniProtKB-EC"/>
</dbReference>
<dbReference type="SUPFAM" id="SSF53271">
    <property type="entry name" value="PRTase-like"/>
    <property type="match status" value="1"/>
</dbReference>
<comment type="pathway">
    <text evidence="2">Pyrimidine metabolism; UMP biosynthesis via salvage pathway; UMP from uracil: step 1/1.</text>
</comment>
<dbReference type="CDD" id="cd06223">
    <property type="entry name" value="PRTases_typeI"/>
    <property type="match status" value="1"/>
</dbReference>
<dbReference type="InterPro" id="IPR050054">
    <property type="entry name" value="UPRTase/APRTase"/>
</dbReference>
<evidence type="ECO:0000259" key="10">
    <source>
        <dbReference type="Pfam" id="PF14681"/>
    </source>
</evidence>
<dbReference type="Proteomes" id="UP000053029">
    <property type="component" value="Unassembled WGS sequence"/>
</dbReference>
<dbReference type="PANTHER" id="PTHR32315:SF4">
    <property type="entry name" value="URACIL PHOSPHORIBOSYLTRANSFERASE, CHLOROPLASTIC"/>
    <property type="match status" value="1"/>
</dbReference>
<accession>A0A0D2GL16</accession>